<protein>
    <recommendedName>
        <fullName evidence="1">DUF5648 domain-containing protein</fullName>
    </recommendedName>
</protein>
<dbReference type="EMBL" id="CAJNOI010000026">
    <property type="protein sequence ID" value="CAF0863573.1"/>
    <property type="molecule type" value="Genomic_DNA"/>
</dbReference>
<dbReference type="AlphaFoldDB" id="A0A815Y3M7"/>
<dbReference type="InterPro" id="IPR043708">
    <property type="entry name" value="DUF5648"/>
</dbReference>
<keyword evidence="4" id="KW-1185">Reference proteome</keyword>
<accession>A0A815Y3M7</accession>
<dbReference type="EMBL" id="CAJNOM010000806">
    <property type="protein sequence ID" value="CAF1565354.1"/>
    <property type="molecule type" value="Genomic_DNA"/>
</dbReference>
<comment type="caution">
    <text evidence="3">The sequence shown here is derived from an EMBL/GenBank/DDBJ whole genome shotgun (WGS) entry which is preliminary data.</text>
</comment>
<evidence type="ECO:0000313" key="3">
    <source>
        <dbReference type="EMBL" id="CAF1565354.1"/>
    </source>
</evidence>
<sequence length="181" mass="20144">MIVLLLLATSTFAKLVPFYRYVAAVPNYHFYTDDPTEIGTTTINATGNAGYRYEGVACLIHSPGDPQPVDTVPLYRYVSLSSDDHFYTTNWEEINLKPPNIAAGPWRMEKVAGYIYLTRELDTVPLHRYVHPVNYVHLYTTSICEVNTLVLGATGKGGFKYEGIAGYVFLAPPLKSVLNAC</sequence>
<evidence type="ECO:0000313" key="4">
    <source>
        <dbReference type="Proteomes" id="UP000663832"/>
    </source>
</evidence>
<proteinExistence type="predicted"/>
<dbReference type="OrthoDB" id="9987595at2759"/>
<evidence type="ECO:0000313" key="2">
    <source>
        <dbReference type="EMBL" id="CAF0863573.1"/>
    </source>
</evidence>
<feature type="domain" description="DUF5648" evidence="1">
    <location>
        <begin position="17"/>
        <end position="168"/>
    </location>
</feature>
<gene>
    <name evidence="2" type="ORF">BJG266_LOCUS8514</name>
    <name evidence="3" type="ORF">QVE165_LOCUS48294</name>
</gene>
<reference evidence="3" key="1">
    <citation type="submission" date="2021-02" db="EMBL/GenBank/DDBJ databases">
        <authorList>
            <person name="Nowell W R."/>
        </authorList>
    </citation>
    <scope>NUCLEOTIDE SEQUENCE</scope>
</reference>
<dbReference type="Proteomes" id="UP000663877">
    <property type="component" value="Unassembled WGS sequence"/>
</dbReference>
<evidence type="ECO:0000259" key="1">
    <source>
        <dbReference type="Pfam" id="PF18885"/>
    </source>
</evidence>
<name>A0A815Y3M7_9BILA</name>
<organism evidence="3 4">
    <name type="scientific">Adineta steineri</name>
    <dbReference type="NCBI Taxonomy" id="433720"/>
    <lineage>
        <taxon>Eukaryota</taxon>
        <taxon>Metazoa</taxon>
        <taxon>Spiralia</taxon>
        <taxon>Gnathifera</taxon>
        <taxon>Rotifera</taxon>
        <taxon>Eurotatoria</taxon>
        <taxon>Bdelloidea</taxon>
        <taxon>Adinetida</taxon>
        <taxon>Adinetidae</taxon>
        <taxon>Adineta</taxon>
    </lineage>
</organism>
<dbReference type="Pfam" id="PF18885">
    <property type="entry name" value="DUF5648"/>
    <property type="match status" value="1"/>
</dbReference>
<dbReference type="Proteomes" id="UP000663832">
    <property type="component" value="Unassembled WGS sequence"/>
</dbReference>